<keyword evidence="6" id="KW-0539">Nucleus</keyword>
<protein>
    <recommendedName>
        <fullName evidence="4">Ribosome assembly protein 3</fullName>
    </recommendedName>
</protein>
<sequence>MAPAGPKTTAARKRTRKRKRRDVSSSSESSSSDDSSSESDGSQKQTVVRVSVKSKAGKAAQPKPAAPSDSSSSSSSSDSESDSDAGPARAVSPKAGQASAPTSSKPARRPASPTPPPTTVPSFLPGKGAADEEKQNEQVLKERFRKFWMASVADGFKEDLEEIRKQEPNLTTSRLAMLIDSLAAGGDVFTSSRVEPDSGMAEMEIVLEHNT</sequence>
<evidence type="ECO:0000313" key="10">
    <source>
        <dbReference type="EMBL" id="OJT04632.1"/>
    </source>
</evidence>
<feature type="compositionally biased region" description="Low complexity" evidence="8">
    <location>
        <begin position="53"/>
        <end position="88"/>
    </location>
</feature>
<dbReference type="OrthoDB" id="69550at2759"/>
<feature type="compositionally biased region" description="Low complexity" evidence="8">
    <location>
        <begin position="98"/>
        <end position="111"/>
    </location>
</feature>
<dbReference type="STRING" id="154538.A0A1M2VAM6"/>
<evidence type="ECO:0000256" key="2">
    <source>
        <dbReference type="ARBA" id="ARBA00004604"/>
    </source>
</evidence>
<evidence type="ECO:0000259" key="9">
    <source>
        <dbReference type="Pfam" id="PF14615"/>
    </source>
</evidence>
<comment type="function">
    <text evidence="1">Required for efficient biogenesis of the 60S ribosomal subunit.</text>
</comment>
<comment type="similarity">
    <text evidence="3">Belongs to the RSA3 family.</text>
</comment>
<dbReference type="InterPro" id="IPR028217">
    <property type="entry name" value="Rsa3_C"/>
</dbReference>
<feature type="region of interest" description="Disordered" evidence="8">
    <location>
        <begin position="1"/>
        <end position="137"/>
    </location>
</feature>
<proteinExistence type="inferred from homology"/>
<evidence type="ECO:0000313" key="11">
    <source>
        <dbReference type="Proteomes" id="UP000184267"/>
    </source>
</evidence>
<name>A0A1M2VAM6_TRAPU</name>
<dbReference type="AlphaFoldDB" id="A0A1M2VAM6"/>
<reference evidence="10 11" key="1">
    <citation type="submission" date="2016-10" db="EMBL/GenBank/DDBJ databases">
        <title>Genome sequence of the basidiomycete white-rot fungus Trametes pubescens.</title>
        <authorList>
            <person name="Makela M.R."/>
            <person name="Granchi Z."/>
            <person name="Peng M."/>
            <person name="De Vries R.P."/>
            <person name="Grigoriev I."/>
            <person name="Riley R."/>
            <person name="Hilden K."/>
        </authorList>
    </citation>
    <scope>NUCLEOTIDE SEQUENCE [LARGE SCALE GENOMIC DNA]</scope>
    <source>
        <strain evidence="10 11">FBCC735</strain>
    </source>
</reference>
<evidence type="ECO:0000256" key="4">
    <source>
        <dbReference type="ARBA" id="ARBA00015339"/>
    </source>
</evidence>
<feature type="compositionally biased region" description="Basic residues" evidence="8">
    <location>
        <begin position="10"/>
        <end position="21"/>
    </location>
</feature>
<evidence type="ECO:0000256" key="6">
    <source>
        <dbReference type="ARBA" id="ARBA00023242"/>
    </source>
</evidence>
<dbReference type="PANTHER" id="PTHR28127">
    <property type="entry name" value="RIBOSOME ASSEMBLY PROTEIN 3"/>
    <property type="match status" value="1"/>
</dbReference>
<keyword evidence="11" id="KW-1185">Reference proteome</keyword>
<dbReference type="PANTHER" id="PTHR28127:SF1">
    <property type="entry name" value="RIBOSOME ASSEMBLY PROTEIN 3"/>
    <property type="match status" value="1"/>
</dbReference>
<dbReference type="GO" id="GO:0000027">
    <property type="term" value="P:ribosomal large subunit assembly"/>
    <property type="evidence" value="ECO:0007669"/>
    <property type="project" value="TreeGrafter"/>
</dbReference>
<evidence type="ECO:0000256" key="8">
    <source>
        <dbReference type="SAM" id="MobiDB-lite"/>
    </source>
</evidence>
<gene>
    <name evidence="10" type="ORF">TRAPUB_4644</name>
</gene>
<dbReference type="InterPro" id="IPR051898">
    <property type="entry name" value="Ribosome_Assembly_3"/>
</dbReference>
<comment type="caution">
    <text evidence="10">The sequence shown here is derived from an EMBL/GenBank/DDBJ whole genome shotgun (WGS) entry which is preliminary data.</text>
</comment>
<comment type="subcellular location">
    <subcellularLocation>
        <location evidence="2">Nucleus</location>
        <location evidence="2">Nucleolus</location>
    </subcellularLocation>
</comment>
<evidence type="ECO:0000256" key="3">
    <source>
        <dbReference type="ARBA" id="ARBA00006256"/>
    </source>
</evidence>
<dbReference type="GO" id="GO:0005730">
    <property type="term" value="C:nucleolus"/>
    <property type="evidence" value="ECO:0007669"/>
    <property type="project" value="UniProtKB-SubCell"/>
</dbReference>
<dbReference type="Proteomes" id="UP000184267">
    <property type="component" value="Unassembled WGS sequence"/>
</dbReference>
<dbReference type="OMA" id="RFRKFWM"/>
<dbReference type="Pfam" id="PF14615">
    <property type="entry name" value="Rsa3"/>
    <property type="match status" value="1"/>
</dbReference>
<organism evidence="10 11">
    <name type="scientific">Trametes pubescens</name>
    <name type="common">White-rot fungus</name>
    <dbReference type="NCBI Taxonomy" id="154538"/>
    <lineage>
        <taxon>Eukaryota</taxon>
        <taxon>Fungi</taxon>
        <taxon>Dikarya</taxon>
        <taxon>Basidiomycota</taxon>
        <taxon>Agaricomycotina</taxon>
        <taxon>Agaricomycetes</taxon>
        <taxon>Polyporales</taxon>
        <taxon>Polyporaceae</taxon>
        <taxon>Trametes</taxon>
    </lineage>
</organism>
<feature type="compositionally biased region" description="Low complexity" evidence="8">
    <location>
        <begin position="24"/>
        <end position="40"/>
    </location>
</feature>
<dbReference type="EMBL" id="MNAD01001524">
    <property type="protein sequence ID" value="OJT04632.1"/>
    <property type="molecule type" value="Genomic_DNA"/>
</dbReference>
<evidence type="ECO:0000256" key="1">
    <source>
        <dbReference type="ARBA" id="ARBA00003035"/>
    </source>
</evidence>
<dbReference type="GO" id="GO:0030687">
    <property type="term" value="C:preribosome, large subunit precursor"/>
    <property type="evidence" value="ECO:0007669"/>
    <property type="project" value="TreeGrafter"/>
</dbReference>
<evidence type="ECO:0000256" key="5">
    <source>
        <dbReference type="ARBA" id="ARBA00022517"/>
    </source>
</evidence>
<keyword evidence="7" id="KW-0687">Ribonucleoprotein</keyword>
<keyword evidence="5" id="KW-0690">Ribosome biogenesis</keyword>
<accession>A0A1M2VAM6</accession>
<feature type="domain" description="Ribosome-assembly protein 3 C-terminal" evidence="9">
    <location>
        <begin position="144"/>
        <end position="190"/>
    </location>
</feature>
<evidence type="ECO:0000256" key="7">
    <source>
        <dbReference type="ARBA" id="ARBA00023274"/>
    </source>
</evidence>